<keyword evidence="2" id="KW-1185">Reference proteome</keyword>
<dbReference type="Gene3D" id="3.40.50.150">
    <property type="entry name" value="Vaccinia Virus protein VP39"/>
    <property type="match status" value="1"/>
</dbReference>
<protein>
    <recommendedName>
        <fullName evidence="3">Methyltransferase family protein</fullName>
    </recommendedName>
</protein>
<proteinExistence type="predicted"/>
<dbReference type="Proteomes" id="UP001500457">
    <property type="component" value="Unassembled WGS sequence"/>
</dbReference>
<dbReference type="EMBL" id="BAABHQ010000004">
    <property type="protein sequence ID" value="GAA4870618.1"/>
    <property type="molecule type" value="Genomic_DNA"/>
</dbReference>
<comment type="caution">
    <text evidence="1">The sequence shown here is derived from an EMBL/GenBank/DDBJ whole genome shotgun (WGS) entry which is preliminary data.</text>
</comment>
<dbReference type="InterPro" id="IPR029063">
    <property type="entry name" value="SAM-dependent_MTases_sf"/>
</dbReference>
<sequence>MAAMATAREPAAGWTVELDDTPGRRQAQEEFLLHHPDGTDERITLHDYARVYDVPGLYEEVVQRRLECASPATVAGALVEAAEAEGRPVGELRAFDLGAGNGVVGEELRDRGVAVVAGADGIPEARDAAHRDRPGLYRHYLVGERLDVEQVTRLVRDEALTALVAAGAVGEGHVPVDALAQLWDAFPPGSFLALTLAGGEADHDVTDVEAMIEATAGSAHPSQVLVRRRFRHRLSMAGNDLHYLVLVAVKR</sequence>
<dbReference type="SUPFAM" id="SSF53335">
    <property type="entry name" value="S-adenosyl-L-methionine-dependent methyltransferases"/>
    <property type="match status" value="1"/>
</dbReference>
<accession>A0ABP9E781</accession>
<organism evidence="1 2">
    <name type="scientific">Actinomycetospora straminea</name>
    <dbReference type="NCBI Taxonomy" id="663607"/>
    <lineage>
        <taxon>Bacteria</taxon>
        <taxon>Bacillati</taxon>
        <taxon>Actinomycetota</taxon>
        <taxon>Actinomycetes</taxon>
        <taxon>Pseudonocardiales</taxon>
        <taxon>Pseudonocardiaceae</taxon>
        <taxon>Actinomycetospora</taxon>
    </lineage>
</organism>
<evidence type="ECO:0000313" key="2">
    <source>
        <dbReference type="Proteomes" id="UP001500457"/>
    </source>
</evidence>
<reference evidence="2" key="1">
    <citation type="journal article" date="2019" name="Int. J. Syst. Evol. Microbiol.">
        <title>The Global Catalogue of Microorganisms (GCM) 10K type strain sequencing project: providing services to taxonomists for standard genome sequencing and annotation.</title>
        <authorList>
            <consortium name="The Broad Institute Genomics Platform"/>
            <consortium name="The Broad Institute Genome Sequencing Center for Infectious Disease"/>
            <person name="Wu L."/>
            <person name="Ma J."/>
        </authorList>
    </citation>
    <scope>NUCLEOTIDE SEQUENCE [LARGE SCALE GENOMIC DNA]</scope>
    <source>
        <strain evidence="2">JCM 17983</strain>
    </source>
</reference>
<evidence type="ECO:0008006" key="3">
    <source>
        <dbReference type="Google" id="ProtNLM"/>
    </source>
</evidence>
<name>A0ABP9E781_9PSEU</name>
<evidence type="ECO:0000313" key="1">
    <source>
        <dbReference type="EMBL" id="GAA4870618.1"/>
    </source>
</evidence>
<gene>
    <name evidence="1" type="ORF">GCM10023203_19860</name>
</gene>